<dbReference type="EMBL" id="QWIQ01000211">
    <property type="protein sequence ID" value="RMY99713.1"/>
    <property type="molecule type" value="Genomic_DNA"/>
</dbReference>
<dbReference type="VEuPathDB" id="FungiDB:BTJ68_05789"/>
<evidence type="ECO:0008006" key="6">
    <source>
        <dbReference type="Google" id="ProtNLM"/>
    </source>
</evidence>
<dbReference type="PROSITE" id="PS00455">
    <property type="entry name" value="AMP_BINDING"/>
    <property type="match status" value="1"/>
</dbReference>
<dbReference type="GO" id="GO:0006631">
    <property type="term" value="P:fatty acid metabolic process"/>
    <property type="evidence" value="ECO:0007669"/>
    <property type="project" value="TreeGrafter"/>
</dbReference>
<gene>
    <name evidence="4" type="ORF">D0862_07007</name>
</gene>
<comment type="caution">
    <text evidence="4">The sequence shown here is derived from an EMBL/GenBank/DDBJ whole genome shotgun (WGS) entry which is preliminary data.</text>
</comment>
<dbReference type="InterPro" id="IPR042099">
    <property type="entry name" value="ANL_N_sf"/>
</dbReference>
<dbReference type="Pfam" id="PF13193">
    <property type="entry name" value="AMP-binding_C"/>
    <property type="match status" value="1"/>
</dbReference>
<dbReference type="Proteomes" id="UP000281468">
    <property type="component" value="Unassembled WGS sequence"/>
</dbReference>
<dbReference type="AlphaFoldDB" id="A0A3M7GF43"/>
<reference evidence="4 5" key="1">
    <citation type="journal article" date="2018" name="BMC Genomics">
        <title>Genomic evidence for intraspecific hybridization in a clonal and extremely halotolerant yeast.</title>
        <authorList>
            <person name="Gostincar C."/>
            <person name="Stajich J.E."/>
            <person name="Zupancic J."/>
            <person name="Zalar P."/>
            <person name="Gunde-Cimerman N."/>
        </authorList>
    </citation>
    <scope>NUCLEOTIDE SEQUENCE [LARGE SCALE GENOMIC DNA]</scope>
    <source>
        <strain evidence="4 5">EXF-171</strain>
    </source>
</reference>
<dbReference type="InterPro" id="IPR045851">
    <property type="entry name" value="AMP-bd_C_sf"/>
</dbReference>
<dbReference type="Gene3D" id="3.30.300.30">
    <property type="match status" value="1"/>
</dbReference>
<organism evidence="4 5">
    <name type="scientific">Hortaea werneckii</name>
    <name type="common">Black yeast</name>
    <name type="synonym">Cladosporium werneckii</name>
    <dbReference type="NCBI Taxonomy" id="91943"/>
    <lineage>
        <taxon>Eukaryota</taxon>
        <taxon>Fungi</taxon>
        <taxon>Dikarya</taxon>
        <taxon>Ascomycota</taxon>
        <taxon>Pezizomycotina</taxon>
        <taxon>Dothideomycetes</taxon>
        <taxon>Dothideomycetidae</taxon>
        <taxon>Mycosphaerellales</taxon>
        <taxon>Teratosphaeriaceae</taxon>
        <taxon>Hortaea</taxon>
    </lineage>
</organism>
<dbReference type="GO" id="GO:0031956">
    <property type="term" value="F:medium-chain fatty acid-CoA ligase activity"/>
    <property type="evidence" value="ECO:0007669"/>
    <property type="project" value="TreeGrafter"/>
</dbReference>
<dbReference type="Pfam" id="PF00501">
    <property type="entry name" value="AMP-binding"/>
    <property type="match status" value="1"/>
</dbReference>
<dbReference type="PANTHER" id="PTHR43201">
    <property type="entry name" value="ACYL-COA SYNTHETASE"/>
    <property type="match status" value="1"/>
</dbReference>
<evidence type="ECO:0000313" key="5">
    <source>
        <dbReference type="Proteomes" id="UP000281468"/>
    </source>
</evidence>
<dbReference type="PANTHER" id="PTHR43201:SF8">
    <property type="entry name" value="ACYL-COA SYNTHETASE FAMILY MEMBER 3"/>
    <property type="match status" value="1"/>
</dbReference>
<dbReference type="Gene3D" id="3.40.50.12780">
    <property type="entry name" value="N-terminal domain of ligase-like"/>
    <property type="match status" value="1"/>
</dbReference>
<dbReference type="InterPro" id="IPR020845">
    <property type="entry name" value="AMP-binding_CS"/>
</dbReference>
<proteinExistence type="inferred from homology"/>
<evidence type="ECO:0000256" key="1">
    <source>
        <dbReference type="ARBA" id="ARBA00006432"/>
    </source>
</evidence>
<accession>A0A3M7GF43</accession>
<dbReference type="InterPro" id="IPR025110">
    <property type="entry name" value="AMP-bd_C"/>
</dbReference>
<protein>
    <recommendedName>
        <fullName evidence="6">AMP-dependent synthetase/ligase domain-containing protein</fullName>
    </recommendedName>
</protein>
<feature type="domain" description="AMP-binding enzyme C-terminal" evidence="3">
    <location>
        <begin position="592"/>
        <end position="675"/>
    </location>
</feature>
<evidence type="ECO:0000259" key="2">
    <source>
        <dbReference type="Pfam" id="PF00501"/>
    </source>
</evidence>
<sequence>MGTINHQRAIPRSDLEPYILGQLKPTPLRPPHNLSRFLGIARQWNAAATSPKEDLYARSANQVLPARTNAQLINPMNKGYPSITTLFRTLERQLVSSSSTATGDPTDVAPVRSPETAARILEGTAIPGEDQELHPRMDGDRTLNVPKHVGHNILPNHSLFNRLIRFAHHDPPHLCVRDDNTGQEATHVQLLSDVVHFRSRVWRNLTPPVRDVLNRRGEVYIAVLAPGGYEYTVAMLAVLALGAAVVPMTVAVPAEEALYFVTKSRSAAVCVSSGALKLGIALEKLVRDSDSKSTFACITIASSTFTQALRPDELITSSDLYLSDNDPAVVIFTSGTTGPPKGSVMRRGYTFEGALAVADHYHVTQNDMLLHVLPVHHATGLGIMFFPFLISGAKIEFRSGSFSPEWTWERWHKGGLTFFSGVPTIYLRMKRHFESVISKRSQAEIDEYIAGARGLRACLCGTSALPAPIADFWTDILNKKILLRYGATEIGAVFKLPYPCPPEVPDGSVGKLFAGCDVRLSEGDEGEILVKSPEMFSKYLFDPEATQSAHTEDGYYKTGDIARREGDWYWIMGRASVDIIKSGGYKLSALDIEREIMALPYVSEVMVVGVPDEEFGERVASAVVLKDDAEDSTLGANKLTLQKLREDLRARLTGYKLPTLLRLVDGELPKSGTGKVVKKILGPQFFPAQYQSISEIQVWSPKEELKTAKSKL</sequence>
<feature type="domain" description="AMP-dependent synthetase/ligase" evidence="2">
    <location>
        <begin position="217"/>
        <end position="540"/>
    </location>
</feature>
<dbReference type="SUPFAM" id="SSF56801">
    <property type="entry name" value="Acetyl-CoA synthetase-like"/>
    <property type="match status" value="1"/>
</dbReference>
<evidence type="ECO:0000313" key="4">
    <source>
        <dbReference type="EMBL" id="RMY99713.1"/>
    </source>
</evidence>
<dbReference type="InterPro" id="IPR000873">
    <property type="entry name" value="AMP-dep_synth/lig_dom"/>
</dbReference>
<evidence type="ECO:0000259" key="3">
    <source>
        <dbReference type="Pfam" id="PF13193"/>
    </source>
</evidence>
<name>A0A3M7GF43_HORWE</name>
<comment type="similarity">
    <text evidence="1">Belongs to the ATP-dependent AMP-binding enzyme family.</text>
</comment>